<accession>L0A141</accession>
<dbReference type="RefSeq" id="WP_015235866.1">
    <property type="nucleotide sequence ID" value="NC_019793.1"/>
</dbReference>
<protein>
    <submittedName>
        <fullName evidence="1">Uncharacterized protein</fullName>
    </submittedName>
</protein>
<reference evidence="2" key="1">
    <citation type="submission" date="2012-03" db="EMBL/GenBank/DDBJ databases">
        <title>Complete sequence of chromosome of Deinococcus peraridilitoris DSM 19664.</title>
        <authorList>
            <person name="Lucas S."/>
            <person name="Copeland A."/>
            <person name="Lapidus A."/>
            <person name="Glavina del Rio T."/>
            <person name="Dalin E."/>
            <person name="Tice H."/>
            <person name="Bruce D."/>
            <person name="Goodwin L."/>
            <person name="Pitluck S."/>
            <person name="Peters L."/>
            <person name="Mikhailova N."/>
            <person name="Lu M."/>
            <person name="Kyrpides N."/>
            <person name="Mavromatis K."/>
            <person name="Ivanova N."/>
            <person name="Brettin T."/>
            <person name="Detter J.C."/>
            <person name="Han C."/>
            <person name="Larimer F."/>
            <person name="Land M."/>
            <person name="Hauser L."/>
            <person name="Markowitz V."/>
            <person name="Cheng J.-F."/>
            <person name="Hugenholtz P."/>
            <person name="Woyke T."/>
            <person name="Wu D."/>
            <person name="Pukall R."/>
            <person name="Steenblock K."/>
            <person name="Brambilla E."/>
            <person name="Klenk H.-P."/>
            <person name="Eisen J.A."/>
        </authorList>
    </citation>
    <scope>NUCLEOTIDE SEQUENCE [LARGE SCALE GENOMIC DNA]</scope>
    <source>
        <strain evidence="2">DSM 19664 / LMG 22246 / CIP 109416 / KR-200</strain>
    </source>
</reference>
<proteinExistence type="predicted"/>
<dbReference type="STRING" id="937777.Deipe_2065"/>
<keyword evidence="2" id="KW-1185">Reference proteome</keyword>
<sequence length="71" mass="7943">MARQQKTPLAAPTPLPNLTRRQLADITRWYESILRNLGLLDEPPASVAPAVVARISNDKQKALDTFLQSFQ</sequence>
<dbReference type="PATRIC" id="fig|937777.3.peg.2075"/>
<dbReference type="AlphaFoldDB" id="L0A141"/>
<name>L0A141_DEIPD</name>
<dbReference type="Proteomes" id="UP000010467">
    <property type="component" value="Chromosome"/>
</dbReference>
<evidence type="ECO:0000313" key="2">
    <source>
        <dbReference type="Proteomes" id="UP000010467"/>
    </source>
</evidence>
<organism evidence="1 2">
    <name type="scientific">Deinococcus peraridilitoris (strain DSM 19664 / LMG 22246 / CIP 109416 / KR-200)</name>
    <dbReference type="NCBI Taxonomy" id="937777"/>
    <lineage>
        <taxon>Bacteria</taxon>
        <taxon>Thermotogati</taxon>
        <taxon>Deinococcota</taxon>
        <taxon>Deinococci</taxon>
        <taxon>Deinococcales</taxon>
        <taxon>Deinococcaceae</taxon>
        <taxon>Deinococcus</taxon>
    </lineage>
</organism>
<dbReference type="KEGG" id="dpd:Deipe_2065"/>
<evidence type="ECO:0000313" key="1">
    <source>
        <dbReference type="EMBL" id="AFZ67561.1"/>
    </source>
</evidence>
<dbReference type="EMBL" id="CP003382">
    <property type="protein sequence ID" value="AFZ67561.1"/>
    <property type="molecule type" value="Genomic_DNA"/>
</dbReference>
<gene>
    <name evidence="1" type="ordered locus">Deipe_2065</name>
</gene>
<dbReference type="HOGENOM" id="CLU_2733356_0_0_0"/>